<dbReference type="PIRSF" id="PIRSF001438">
    <property type="entry name" value="4pyrrol_synth_OHMeBilane_synth"/>
    <property type="match status" value="1"/>
</dbReference>
<dbReference type="AlphaFoldDB" id="A0A0D8HE39"/>
<gene>
    <name evidence="10" type="primary">hemC</name>
    <name evidence="10" type="ORF">AXFE_29600</name>
</gene>
<dbReference type="InterPro" id="IPR022417">
    <property type="entry name" value="Porphobilin_deaminase_N"/>
</dbReference>
<dbReference type="InterPro" id="IPR000860">
    <property type="entry name" value="HemC"/>
</dbReference>
<reference evidence="10 11" key="1">
    <citation type="submission" date="2015-01" db="EMBL/GenBank/DDBJ databases">
        <title>Draft genome of the acidophilic iron oxidizer Acidithrix ferrooxidans strain Py-F3.</title>
        <authorList>
            <person name="Poehlein A."/>
            <person name="Eisen S."/>
            <person name="Schloemann M."/>
            <person name="Johnson B.D."/>
            <person name="Daniel R."/>
            <person name="Muehling M."/>
        </authorList>
    </citation>
    <scope>NUCLEOTIDE SEQUENCE [LARGE SCALE GENOMIC DNA]</scope>
    <source>
        <strain evidence="10 11">Py-F3</strain>
    </source>
</reference>
<comment type="caution">
    <text evidence="10">The sequence shown here is derived from an EMBL/GenBank/DDBJ whole genome shotgun (WGS) entry which is preliminary data.</text>
</comment>
<keyword evidence="11" id="KW-1185">Reference proteome</keyword>
<name>A0A0D8HE39_9ACTN</name>
<dbReference type="PATRIC" id="fig|1280514.3.peg.3915"/>
<dbReference type="GO" id="GO:0005737">
    <property type="term" value="C:cytoplasm"/>
    <property type="evidence" value="ECO:0007669"/>
    <property type="project" value="UniProtKB-UniRule"/>
</dbReference>
<evidence type="ECO:0000256" key="2">
    <source>
        <dbReference type="ARBA" id="ARBA00005638"/>
    </source>
</evidence>
<proteinExistence type="inferred from homology"/>
<comment type="catalytic activity">
    <reaction evidence="6">
        <text>4 porphobilinogen + H2O = hydroxymethylbilane + 4 NH4(+)</text>
        <dbReference type="Rhea" id="RHEA:13185"/>
        <dbReference type="ChEBI" id="CHEBI:15377"/>
        <dbReference type="ChEBI" id="CHEBI:28938"/>
        <dbReference type="ChEBI" id="CHEBI:57845"/>
        <dbReference type="ChEBI" id="CHEBI:58126"/>
        <dbReference type="EC" id="2.5.1.61"/>
    </reaction>
</comment>
<comment type="similarity">
    <text evidence="2">Belongs to the HMBS family.</text>
</comment>
<keyword evidence="4 10" id="KW-0808">Transferase</keyword>
<dbReference type="STRING" id="1280514.AXFE_29600"/>
<evidence type="ECO:0000256" key="6">
    <source>
        <dbReference type="ARBA" id="ARBA00048169"/>
    </source>
</evidence>
<evidence type="ECO:0000313" key="11">
    <source>
        <dbReference type="Proteomes" id="UP000032360"/>
    </source>
</evidence>
<dbReference type="InterPro" id="IPR022418">
    <property type="entry name" value="Porphobilinogen_deaminase_C"/>
</dbReference>
<dbReference type="Pfam" id="PF03900">
    <property type="entry name" value="Porphobil_deamC"/>
    <property type="match status" value="1"/>
</dbReference>
<dbReference type="PRINTS" id="PR00151">
    <property type="entry name" value="PORPHBDMNASE"/>
</dbReference>
<dbReference type="Gene3D" id="3.40.190.10">
    <property type="entry name" value="Periplasmic binding protein-like II"/>
    <property type="match status" value="2"/>
</dbReference>
<dbReference type="GO" id="GO:0006783">
    <property type="term" value="P:heme biosynthetic process"/>
    <property type="evidence" value="ECO:0007669"/>
    <property type="project" value="TreeGrafter"/>
</dbReference>
<dbReference type="SUPFAM" id="SSF54782">
    <property type="entry name" value="Porphobilinogen deaminase (hydroxymethylbilane synthase), C-terminal domain"/>
    <property type="match status" value="1"/>
</dbReference>
<dbReference type="EC" id="2.5.1.61" evidence="3 7"/>
<evidence type="ECO:0000259" key="9">
    <source>
        <dbReference type="Pfam" id="PF03900"/>
    </source>
</evidence>
<dbReference type="InterPro" id="IPR036803">
    <property type="entry name" value="Porphobilinogen_deaminase_C_sf"/>
</dbReference>
<comment type="function">
    <text evidence="1">Tetrapolymerization of the monopyrrole PBG into the hydroxymethylbilane pre-uroporphyrinogen in several discrete steps.</text>
</comment>
<dbReference type="OrthoDB" id="9810298at2"/>
<evidence type="ECO:0000256" key="5">
    <source>
        <dbReference type="ARBA" id="ARBA00023244"/>
    </source>
</evidence>
<evidence type="ECO:0000256" key="3">
    <source>
        <dbReference type="ARBA" id="ARBA00012655"/>
    </source>
</evidence>
<dbReference type="Gene3D" id="3.30.160.40">
    <property type="entry name" value="Porphobilinogen deaminase, C-terminal domain"/>
    <property type="match status" value="1"/>
</dbReference>
<evidence type="ECO:0000256" key="4">
    <source>
        <dbReference type="ARBA" id="ARBA00022679"/>
    </source>
</evidence>
<dbReference type="PANTHER" id="PTHR11557">
    <property type="entry name" value="PORPHOBILINOGEN DEAMINASE"/>
    <property type="match status" value="1"/>
</dbReference>
<dbReference type="SUPFAM" id="SSF53850">
    <property type="entry name" value="Periplasmic binding protein-like II"/>
    <property type="match status" value="1"/>
</dbReference>
<dbReference type="PANTHER" id="PTHR11557:SF0">
    <property type="entry name" value="PORPHOBILINOGEN DEAMINASE"/>
    <property type="match status" value="1"/>
</dbReference>
<organism evidence="10 11">
    <name type="scientific">Acidithrix ferrooxidans</name>
    <dbReference type="NCBI Taxonomy" id="1280514"/>
    <lineage>
        <taxon>Bacteria</taxon>
        <taxon>Bacillati</taxon>
        <taxon>Actinomycetota</taxon>
        <taxon>Acidimicrobiia</taxon>
        <taxon>Acidimicrobiales</taxon>
        <taxon>Acidimicrobiaceae</taxon>
        <taxon>Acidithrix</taxon>
    </lineage>
</organism>
<dbReference type="EMBL" id="JXYS01000094">
    <property type="protein sequence ID" value="KJF16193.1"/>
    <property type="molecule type" value="Genomic_DNA"/>
</dbReference>
<evidence type="ECO:0000259" key="8">
    <source>
        <dbReference type="Pfam" id="PF01379"/>
    </source>
</evidence>
<keyword evidence="5" id="KW-0627">Porphyrin biosynthesis</keyword>
<feature type="domain" description="Porphobilinogen deaminase C-terminal" evidence="9">
    <location>
        <begin position="215"/>
        <end position="282"/>
    </location>
</feature>
<evidence type="ECO:0000256" key="7">
    <source>
        <dbReference type="NCBIfam" id="TIGR00212"/>
    </source>
</evidence>
<evidence type="ECO:0000313" key="10">
    <source>
        <dbReference type="EMBL" id="KJF16193.1"/>
    </source>
</evidence>
<dbReference type="Proteomes" id="UP000032360">
    <property type="component" value="Unassembled WGS sequence"/>
</dbReference>
<sequence>MTKIVRIATRHSELALYQAREVASRLKCDFEIVEITSSGDRDLISSLSQIGGTGIFVKEVQNALLEGRADIAVHSAKDLPGVLPEATTIAGYLPRGDIRDAIFGSRISDLREGAIVATGSARRRALLLSKRPDVKVVDLRGNIRSRLSKVGEVDAILVANAALVRLGIDLELGEIFEPEEFCPQIGQGAIAIEARLDDLSTLQLVREVSDSDTFLQLTAERSLLATLGAGCTLAVGAYSSLIGPRVSLFGMISSSDGDEFVTVKMESEDPGLLGQRAGAFLLENGGSRLLSNG</sequence>
<dbReference type="GO" id="GO:0004418">
    <property type="term" value="F:hydroxymethylbilane synthase activity"/>
    <property type="evidence" value="ECO:0007669"/>
    <property type="project" value="UniProtKB-UniRule"/>
</dbReference>
<accession>A0A0D8HE39</accession>
<evidence type="ECO:0000256" key="1">
    <source>
        <dbReference type="ARBA" id="ARBA00002869"/>
    </source>
</evidence>
<dbReference type="NCBIfam" id="TIGR00212">
    <property type="entry name" value="hemC"/>
    <property type="match status" value="1"/>
</dbReference>
<dbReference type="RefSeq" id="WP_052606634.1">
    <property type="nucleotide sequence ID" value="NZ_JXYS01000094.1"/>
</dbReference>
<dbReference type="Pfam" id="PF01379">
    <property type="entry name" value="Porphobil_deam"/>
    <property type="match status" value="1"/>
</dbReference>
<feature type="domain" description="Porphobilinogen deaminase N-terminal" evidence="8">
    <location>
        <begin position="5"/>
        <end position="201"/>
    </location>
</feature>
<protein>
    <recommendedName>
        <fullName evidence="3 7">Hydroxymethylbilane synthase</fullName>
        <ecNumber evidence="3 7">2.5.1.61</ecNumber>
    </recommendedName>
</protein>